<evidence type="ECO:0000256" key="2">
    <source>
        <dbReference type="SAM" id="Phobius"/>
    </source>
</evidence>
<keyword evidence="3" id="KW-1185">Reference proteome</keyword>
<sequence>MAPKMESAQTDQQQSHPDPITEDGKKKKRRIHNWYAVDGRDSQALDPTLIKSFADLRDSDSDFALDKFQIVRILSNLRQYRLLSGLYEKAIRSNGSDRFAWLQFSLSLSADRRFLRVLTKIQSLRICIWHAYSSNIWGTSTWRNQQPLKRLIWRLILGCPLVVFFFWAWFTV</sequence>
<accession>A0A914HD40</accession>
<evidence type="ECO:0000313" key="4">
    <source>
        <dbReference type="WBParaSite" id="Gr19_v10_g15930.t1"/>
    </source>
</evidence>
<name>A0A914HD40_GLORO</name>
<dbReference type="Proteomes" id="UP000887572">
    <property type="component" value="Unplaced"/>
</dbReference>
<feature type="transmembrane region" description="Helical" evidence="2">
    <location>
        <begin position="151"/>
        <end position="170"/>
    </location>
</feature>
<keyword evidence="2" id="KW-0812">Transmembrane</keyword>
<keyword evidence="2" id="KW-1133">Transmembrane helix</keyword>
<dbReference type="WBParaSite" id="Gr19_v10_g15930.t1">
    <property type="protein sequence ID" value="Gr19_v10_g15930.t1"/>
    <property type="gene ID" value="Gr19_v10_g15930"/>
</dbReference>
<keyword evidence="2" id="KW-0472">Membrane</keyword>
<feature type="region of interest" description="Disordered" evidence="1">
    <location>
        <begin position="1"/>
        <end position="28"/>
    </location>
</feature>
<protein>
    <submittedName>
        <fullName evidence="4">Uncharacterized protein</fullName>
    </submittedName>
</protein>
<proteinExistence type="predicted"/>
<organism evidence="3 4">
    <name type="scientific">Globodera rostochiensis</name>
    <name type="common">Golden nematode worm</name>
    <name type="synonym">Heterodera rostochiensis</name>
    <dbReference type="NCBI Taxonomy" id="31243"/>
    <lineage>
        <taxon>Eukaryota</taxon>
        <taxon>Metazoa</taxon>
        <taxon>Ecdysozoa</taxon>
        <taxon>Nematoda</taxon>
        <taxon>Chromadorea</taxon>
        <taxon>Rhabditida</taxon>
        <taxon>Tylenchina</taxon>
        <taxon>Tylenchomorpha</taxon>
        <taxon>Tylenchoidea</taxon>
        <taxon>Heteroderidae</taxon>
        <taxon>Heteroderinae</taxon>
        <taxon>Globodera</taxon>
    </lineage>
</organism>
<feature type="compositionally biased region" description="Polar residues" evidence="1">
    <location>
        <begin position="7"/>
        <end position="16"/>
    </location>
</feature>
<reference evidence="4" key="1">
    <citation type="submission" date="2022-11" db="UniProtKB">
        <authorList>
            <consortium name="WormBaseParasite"/>
        </authorList>
    </citation>
    <scope>IDENTIFICATION</scope>
</reference>
<evidence type="ECO:0000313" key="3">
    <source>
        <dbReference type="Proteomes" id="UP000887572"/>
    </source>
</evidence>
<dbReference type="AlphaFoldDB" id="A0A914HD40"/>
<evidence type="ECO:0000256" key="1">
    <source>
        <dbReference type="SAM" id="MobiDB-lite"/>
    </source>
</evidence>